<dbReference type="Proteomes" id="UP001341840">
    <property type="component" value="Unassembled WGS sequence"/>
</dbReference>
<proteinExistence type="predicted"/>
<name>A0ABU6V6K0_9FABA</name>
<organism evidence="1 2">
    <name type="scientific">Stylosanthes scabra</name>
    <dbReference type="NCBI Taxonomy" id="79078"/>
    <lineage>
        <taxon>Eukaryota</taxon>
        <taxon>Viridiplantae</taxon>
        <taxon>Streptophyta</taxon>
        <taxon>Embryophyta</taxon>
        <taxon>Tracheophyta</taxon>
        <taxon>Spermatophyta</taxon>
        <taxon>Magnoliopsida</taxon>
        <taxon>eudicotyledons</taxon>
        <taxon>Gunneridae</taxon>
        <taxon>Pentapetalae</taxon>
        <taxon>rosids</taxon>
        <taxon>fabids</taxon>
        <taxon>Fabales</taxon>
        <taxon>Fabaceae</taxon>
        <taxon>Papilionoideae</taxon>
        <taxon>50 kb inversion clade</taxon>
        <taxon>dalbergioids sensu lato</taxon>
        <taxon>Dalbergieae</taxon>
        <taxon>Pterocarpus clade</taxon>
        <taxon>Stylosanthes</taxon>
    </lineage>
</organism>
<comment type="caution">
    <text evidence="1">The sequence shown here is derived from an EMBL/GenBank/DDBJ whole genome shotgun (WGS) entry which is preliminary data.</text>
</comment>
<reference evidence="1 2" key="1">
    <citation type="journal article" date="2023" name="Plants (Basel)">
        <title>Bridging the Gap: Combining Genomics and Transcriptomics Approaches to Understand Stylosanthes scabra, an Orphan Legume from the Brazilian Caatinga.</title>
        <authorList>
            <person name="Ferreira-Neto J.R.C."/>
            <person name="da Silva M.D."/>
            <person name="Binneck E."/>
            <person name="de Melo N.F."/>
            <person name="da Silva R.H."/>
            <person name="de Melo A.L.T.M."/>
            <person name="Pandolfi V."/>
            <person name="Bustamante F.O."/>
            <person name="Brasileiro-Vidal A.C."/>
            <person name="Benko-Iseppon A.M."/>
        </authorList>
    </citation>
    <scope>NUCLEOTIDE SEQUENCE [LARGE SCALE GENOMIC DNA]</scope>
    <source>
        <tissue evidence="1">Leaves</tissue>
    </source>
</reference>
<evidence type="ECO:0000313" key="2">
    <source>
        <dbReference type="Proteomes" id="UP001341840"/>
    </source>
</evidence>
<protein>
    <submittedName>
        <fullName evidence="1">Uncharacterized protein</fullName>
    </submittedName>
</protein>
<accession>A0ABU6V6K0</accession>
<sequence>MLATTSMPLKFWDSAFTTTTNHAGGTTSALTSTEQQGIIPLSQSLKLTLPRTPLFKEGIATDTTTTTTIEATAPTQNQNQPAPAMTSIPIFGIEIVLPTTATTSDSAPAQQPQNTHKMITRSKSGNIKPSTHLLVSEQDPDLKFHLPKTAALALKFPLETNHGP</sequence>
<keyword evidence="2" id="KW-1185">Reference proteome</keyword>
<evidence type="ECO:0000313" key="1">
    <source>
        <dbReference type="EMBL" id="MED6167568.1"/>
    </source>
</evidence>
<gene>
    <name evidence="1" type="ORF">PIB30_003945</name>
</gene>
<dbReference type="EMBL" id="JASCZI010151042">
    <property type="protein sequence ID" value="MED6167568.1"/>
    <property type="molecule type" value="Genomic_DNA"/>
</dbReference>